<feature type="compositionally biased region" description="Basic residues" evidence="1">
    <location>
        <begin position="1"/>
        <end position="22"/>
    </location>
</feature>
<feature type="region of interest" description="Disordered" evidence="1">
    <location>
        <begin position="401"/>
        <end position="431"/>
    </location>
</feature>
<keyword evidence="3" id="KW-1185">Reference proteome</keyword>
<dbReference type="Proteomes" id="UP000198341">
    <property type="component" value="Chromosome 17"/>
</dbReference>
<reference evidence="2 3" key="1">
    <citation type="submission" date="2011-10" db="EMBL/GenBank/DDBJ databases">
        <authorList>
            <person name="Genoscope - CEA"/>
        </authorList>
    </citation>
    <scope>NUCLEOTIDE SEQUENCE [LARGE SCALE GENOMIC DNA]</scope>
    <source>
        <strain evidence="2 3">RCC 1105</strain>
    </source>
</reference>
<dbReference type="Pfam" id="PF08584">
    <property type="entry name" value="Ribonuc_P_40"/>
    <property type="match status" value="1"/>
</dbReference>
<feature type="region of interest" description="Disordered" evidence="1">
    <location>
        <begin position="1"/>
        <end position="27"/>
    </location>
</feature>
<evidence type="ECO:0000256" key="1">
    <source>
        <dbReference type="SAM" id="MobiDB-lite"/>
    </source>
</evidence>
<evidence type="ECO:0000313" key="3">
    <source>
        <dbReference type="Proteomes" id="UP000198341"/>
    </source>
</evidence>
<dbReference type="KEGG" id="bpg:Bathy17g01500"/>
<organism evidence="2 3">
    <name type="scientific">Bathycoccus prasinos</name>
    <dbReference type="NCBI Taxonomy" id="41875"/>
    <lineage>
        <taxon>Eukaryota</taxon>
        <taxon>Viridiplantae</taxon>
        <taxon>Chlorophyta</taxon>
        <taxon>Mamiellophyceae</taxon>
        <taxon>Mamiellales</taxon>
        <taxon>Bathycoccaceae</taxon>
        <taxon>Bathycoccus</taxon>
    </lineage>
</organism>
<dbReference type="RefSeq" id="XP_007508270.1">
    <property type="nucleotide sequence ID" value="XM_007508208.1"/>
</dbReference>
<evidence type="ECO:0000313" key="2">
    <source>
        <dbReference type="EMBL" id="CCO20374.1"/>
    </source>
</evidence>
<protein>
    <submittedName>
        <fullName evidence="2">Uncharacterized protein</fullName>
    </submittedName>
</protein>
<proteinExistence type="predicted"/>
<sequence length="460" mass="52027">MREKKRKEKKKRKKETSKHRKTTTTTLRCRYSSFNHPKHVAFFSSSSSDDFVPTFLSSIELFAFSTSNENSQKNEANEQASSAAKILSIDALDRASFSVIRKCTMADVLNAHFVHEYVKEDEEKEGKKKKELSLLSIGDEEEDIFSIARGRFEAILSERLCERLGVSGPLSRSSSSEREEERRRRVVAINLRSDNFVPGRTTHDRVTDNARRVFHRQTSSSGGKLGNIAGDGGGSNVLLAHFEVGNEAIEIERSSFASGENAVEISSRKIEKCTGEAKCEKEENRLFELVESFRRSVESKESAAITSGEHEETLRKILEIVSVAALRSRQKEKKEEAAKESPSACRLHTARWSGFLTSNHLERALKATNEMIEKDDQFEFCVVCAHAFPNQPSCEALQTTTRTKKKMMKMKNSSDRKRKQPSSSVEGECEEEQEVEILAPRTCAFLVMQNQRYVSFLPIT</sequence>
<dbReference type="InterPro" id="IPR013893">
    <property type="entry name" value="RNase_P_Rpp40"/>
</dbReference>
<name>K8ER15_9CHLO</name>
<dbReference type="GO" id="GO:0030677">
    <property type="term" value="C:ribonuclease P complex"/>
    <property type="evidence" value="ECO:0007669"/>
    <property type="project" value="InterPro"/>
</dbReference>
<gene>
    <name evidence="2" type="ordered locus">Bathy17g01500</name>
</gene>
<dbReference type="GO" id="GO:0001682">
    <property type="term" value="P:tRNA 5'-leader removal"/>
    <property type="evidence" value="ECO:0007669"/>
    <property type="project" value="InterPro"/>
</dbReference>
<accession>K8ER15</accession>
<dbReference type="EMBL" id="FO082262">
    <property type="protein sequence ID" value="CCO20374.1"/>
    <property type="molecule type" value="Genomic_DNA"/>
</dbReference>
<dbReference type="AlphaFoldDB" id="K8ER15"/>
<dbReference type="GeneID" id="19010903"/>